<proteinExistence type="predicted"/>
<evidence type="ECO:0000313" key="2">
    <source>
        <dbReference type="Proteomes" id="UP001163846"/>
    </source>
</evidence>
<protein>
    <submittedName>
        <fullName evidence="1">Uncharacterized protein</fullName>
    </submittedName>
</protein>
<accession>A0AA38P759</accession>
<organism evidence="1 2">
    <name type="scientific">Lentinula raphanica</name>
    <dbReference type="NCBI Taxonomy" id="153919"/>
    <lineage>
        <taxon>Eukaryota</taxon>
        <taxon>Fungi</taxon>
        <taxon>Dikarya</taxon>
        <taxon>Basidiomycota</taxon>
        <taxon>Agaricomycotina</taxon>
        <taxon>Agaricomycetes</taxon>
        <taxon>Agaricomycetidae</taxon>
        <taxon>Agaricales</taxon>
        <taxon>Marasmiineae</taxon>
        <taxon>Omphalotaceae</taxon>
        <taxon>Lentinula</taxon>
    </lineage>
</organism>
<name>A0AA38P759_9AGAR</name>
<sequence>MSCTCYKELHYIGLLDIAVESFVVAINFENEAVAGAEPLKLRGAYQGLLDHSECLSADVTHDVEKSINIKGLDEQDVKILGYPSVLVTSERYIVPYKLLHFSKQTQLGYNWGRLEVLKEQKGEPALEFHTMNGNDVLAVRRTPNSSSAKILMQIAEMGVNADSNPRTDAARFSQLMKLITKKDDWNTERNVKEFVEDHSLYGIPEEEPHFHEFKELVYSQAGIPLESQAQHSYLRRPLTLVHIDDSVGPTPQDRAKFVRELLRCLPKLD</sequence>
<gene>
    <name evidence="1" type="ORF">F5878DRAFT_685718</name>
</gene>
<evidence type="ECO:0000313" key="1">
    <source>
        <dbReference type="EMBL" id="KAJ3837534.1"/>
    </source>
</evidence>
<dbReference type="Proteomes" id="UP001163846">
    <property type="component" value="Unassembled WGS sequence"/>
</dbReference>
<reference evidence="1" key="1">
    <citation type="submission" date="2022-08" db="EMBL/GenBank/DDBJ databases">
        <authorList>
            <consortium name="DOE Joint Genome Institute"/>
            <person name="Min B."/>
            <person name="Riley R."/>
            <person name="Sierra-Patev S."/>
            <person name="Naranjo-Ortiz M."/>
            <person name="Looney B."/>
            <person name="Konkel Z."/>
            <person name="Slot J.C."/>
            <person name="Sakamoto Y."/>
            <person name="Steenwyk J.L."/>
            <person name="Rokas A."/>
            <person name="Carro J."/>
            <person name="Camarero S."/>
            <person name="Ferreira P."/>
            <person name="Molpeceres G."/>
            <person name="Ruiz-Duenas F.J."/>
            <person name="Serrano A."/>
            <person name="Henrissat B."/>
            <person name="Drula E."/>
            <person name="Hughes K.W."/>
            <person name="Mata J.L."/>
            <person name="Ishikawa N.K."/>
            <person name="Vargas-Isla R."/>
            <person name="Ushijima S."/>
            <person name="Smith C.A."/>
            <person name="Ahrendt S."/>
            <person name="Andreopoulos W."/>
            <person name="He G."/>
            <person name="Labutti K."/>
            <person name="Lipzen A."/>
            <person name="Ng V."/>
            <person name="Sandor L."/>
            <person name="Barry K."/>
            <person name="Martinez A.T."/>
            <person name="Xiao Y."/>
            <person name="Gibbons J.G."/>
            <person name="Terashima K."/>
            <person name="Hibbett D.S."/>
            <person name="Grigoriev I.V."/>
        </authorList>
    </citation>
    <scope>NUCLEOTIDE SEQUENCE</scope>
    <source>
        <strain evidence="1">TFB9207</strain>
    </source>
</reference>
<dbReference type="AlphaFoldDB" id="A0AA38P759"/>
<dbReference type="EMBL" id="MU806240">
    <property type="protein sequence ID" value="KAJ3837534.1"/>
    <property type="molecule type" value="Genomic_DNA"/>
</dbReference>
<keyword evidence="2" id="KW-1185">Reference proteome</keyword>
<comment type="caution">
    <text evidence="1">The sequence shown here is derived from an EMBL/GenBank/DDBJ whole genome shotgun (WGS) entry which is preliminary data.</text>
</comment>